<dbReference type="InterPro" id="IPR011333">
    <property type="entry name" value="SKP1/BTB/POZ_sf"/>
</dbReference>
<evidence type="ECO:0000313" key="4">
    <source>
        <dbReference type="EMBL" id="GES90421.1"/>
    </source>
</evidence>
<dbReference type="Gene3D" id="1.25.40.420">
    <property type="match status" value="1"/>
</dbReference>
<sequence length="525" mass="63041">MDYELYQNLANDLTHLLKDTNNCDVKIRVGKEQNIKEFMAHSYILSSRSIYFKKAFSEQWARKEDGFFISNQPNISPMVFEILINYIYSGTFSINNNKINLVDILIASDELELLEIYRQLEKRLLEDELLWKFPKDFITLYQYHDHFTNLYEIVLEFVCRNPKLIFDSKEFLEIEEDCLIHLLKCDNLKLEEIEIWDYLIKWGIKNTDSISNENLTKWTQMDFIELEKTLHNCIPYIRFSQMFPEVFNIIRKQYKSILPEGLVDDILQYFSDPNSKPSLKNLPLRVSVYPLDSKIINAKDVAIITSWIDKKKEIPYRIKDIPFKFELIYRASTERFSSYKFHEYCDNKGPTVVIIKVRNSGEIIGGYNPLDWRSIKSSNDRNQSYHKFEFYFDHKCKTSDSFIFSLTNRVIPVLSRVSSKEEAIIWCRNRGPCFGLQDLWVHQSSLERGRSKQNSYEKKIINKETFEMEEYEVFQIIDERHFLIRLIETLFNFIWEMIKEMFNSDFKREVRRATRRVRKEKNYVR</sequence>
<reference evidence="3 5" key="1">
    <citation type="submission" date="2017-11" db="EMBL/GenBank/DDBJ databases">
        <title>The genome of Rhizophagus clarus HR1 reveals common genetic basis of auxotrophy among arbuscular mycorrhizal fungi.</title>
        <authorList>
            <person name="Kobayashi Y."/>
        </authorList>
    </citation>
    <scope>NUCLEOTIDE SEQUENCE [LARGE SCALE GENOMIC DNA]</scope>
    <source>
        <strain evidence="3 5">HR1</strain>
    </source>
</reference>
<feature type="domain" description="BTB" evidence="1">
    <location>
        <begin position="23"/>
        <end position="96"/>
    </location>
</feature>
<dbReference type="PANTHER" id="PTHR24410">
    <property type="entry name" value="HL07962P-RELATED"/>
    <property type="match status" value="1"/>
</dbReference>
<dbReference type="EMBL" id="BLAL01000194">
    <property type="protein sequence ID" value="GES90421.1"/>
    <property type="molecule type" value="Genomic_DNA"/>
</dbReference>
<dbReference type="PROSITE" id="PS51886">
    <property type="entry name" value="TLDC"/>
    <property type="match status" value="1"/>
</dbReference>
<dbReference type="Gene3D" id="3.30.710.10">
    <property type="entry name" value="Potassium Channel Kv1.1, Chain A"/>
    <property type="match status" value="1"/>
</dbReference>
<dbReference type="EMBL" id="BEXD01004366">
    <property type="protein sequence ID" value="GBC10238.1"/>
    <property type="molecule type" value="Genomic_DNA"/>
</dbReference>
<name>A0A2Z6S4H5_9GLOM</name>
<comment type="caution">
    <text evidence="3">The sequence shown here is derived from an EMBL/GenBank/DDBJ whole genome shotgun (WGS) entry which is preliminary data.</text>
</comment>
<dbReference type="InterPro" id="IPR000210">
    <property type="entry name" value="BTB/POZ_dom"/>
</dbReference>
<organism evidence="3 5">
    <name type="scientific">Rhizophagus clarus</name>
    <dbReference type="NCBI Taxonomy" id="94130"/>
    <lineage>
        <taxon>Eukaryota</taxon>
        <taxon>Fungi</taxon>
        <taxon>Fungi incertae sedis</taxon>
        <taxon>Mucoromycota</taxon>
        <taxon>Glomeromycotina</taxon>
        <taxon>Glomeromycetes</taxon>
        <taxon>Glomerales</taxon>
        <taxon>Glomeraceae</taxon>
        <taxon>Rhizophagus</taxon>
    </lineage>
</organism>
<dbReference type="Proteomes" id="UP000247702">
    <property type="component" value="Unassembled WGS sequence"/>
</dbReference>
<evidence type="ECO:0000259" key="1">
    <source>
        <dbReference type="PROSITE" id="PS50097"/>
    </source>
</evidence>
<evidence type="ECO:0000313" key="3">
    <source>
        <dbReference type="EMBL" id="GBC10238.1"/>
    </source>
</evidence>
<dbReference type="InterPro" id="IPR011705">
    <property type="entry name" value="BACK"/>
</dbReference>
<dbReference type="CDD" id="cd18186">
    <property type="entry name" value="BTB_POZ_ZBTB_KLHL-like"/>
    <property type="match status" value="1"/>
</dbReference>
<proteinExistence type="predicted"/>
<gene>
    <name evidence="4" type="ORF">RCL2_001726500</name>
    <name evidence="3" type="ORF">RclHR1_09460011</name>
</gene>
<dbReference type="Pfam" id="PF00651">
    <property type="entry name" value="BTB"/>
    <property type="match status" value="1"/>
</dbReference>
<reference evidence="4" key="2">
    <citation type="submission" date="2019-10" db="EMBL/GenBank/DDBJ databases">
        <title>Conservation and host-specific expression of non-tandemly repeated heterogenous ribosome RNA gene in arbuscular mycorrhizal fungi.</title>
        <authorList>
            <person name="Maeda T."/>
            <person name="Kobayashi Y."/>
            <person name="Nakagawa T."/>
            <person name="Ezawa T."/>
            <person name="Yamaguchi K."/>
            <person name="Bino T."/>
            <person name="Nishimoto Y."/>
            <person name="Shigenobu S."/>
            <person name="Kawaguchi M."/>
        </authorList>
    </citation>
    <scope>NUCLEOTIDE SEQUENCE</scope>
    <source>
        <strain evidence="4">HR1</strain>
    </source>
</reference>
<dbReference type="InterPro" id="IPR006571">
    <property type="entry name" value="TLDc_dom"/>
</dbReference>
<dbReference type="PANTHER" id="PTHR24410:SF23">
    <property type="entry name" value="BTB DOMAIN-CONTAINING PROTEIN-RELATED"/>
    <property type="match status" value="1"/>
</dbReference>
<dbReference type="Pfam" id="PF07534">
    <property type="entry name" value="TLD"/>
    <property type="match status" value="1"/>
</dbReference>
<accession>A0A2Z6S4H5</accession>
<keyword evidence="5" id="KW-1185">Reference proteome</keyword>
<dbReference type="Pfam" id="PF07707">
    <property type="entry name" value="BACK"/>
    <property type="match status" value="1"/>
</dbReference>
<protein>
    <submittedName>
        <fullName evidence="4">BTB/POZ domain-containing protein</fullName>
    </submittedName>
</protein>
<dbReference type="Proteomes" id="UP000615446">
    <property type="component" value="Unassembled WGS sequence"/>
</dbReference>
<dbReference type="AlphaFoldDB" id="A0A2Z6S4H5"/>
<dbReference type="InterPro" id="IPR051481">
    <property type="entry name" value="BTB-POZ/Galectin-3-binding"/>
</dbReference>
<dbReference type="OrthoDB" id="298084at2759"/>
<evidence type="ECO:0000313" key="5">
    <source>
        <dbReference type="Proteomes" id="UP000247702"/>
    </source>
</evidence>
<evidence type="ECO:0000259" key="2">
    <source>
        <dbReference type="PROSITE" id="PS51886"/>
    </source>
</evidence>
<dbReference type="PROSITE" id="PS50097">
    <property type="entry name" value="BTB"/>
    <property type="match status" value="1"/>
</dbReference>
<dbReference type="SMART" id="SM00225">
    <property type="entry name" value="BTB"/>
    <property type="match status" value="1"/>
</dbReference>
<dbReference type="SUPFAM" id="SSF54695">
    <property type="entry name" value="POZ domain"/>
    <property type="match status" value="1"/>
</dbReference>
<feature type="domain" description="TLDc" evidence="2">
    <location>
        <begin position="294"/>
        <end position="477"/>
    </location>
</feature>